<dbReference type="Proteomes" id="UP000887574">
    <property type="component" value="Unplaced"/>
</dbReference>
<dbReference type="AlphaFoldDB" id="A0A915CT75"/>
<evidence type="ECO:0000313" key="3">
    <source>
        <dbReference type="WBParaSite" id="jg12355"/>
    </source>
</evidence>
<accession>A0A915CT75</accession>
<sequence length="305" mass="34757">MFIIFGFIIVGLSLVSMCINVIQLKLEELFEELLLTMMEEYDTQGQAGLAAPHIKPKMGMVDMWKMWKRRRRRARPQPTDLVTNTEDGLASSEMNLWKIFPFAKRRREVLLKTFHNKLYQLSKSTQTDFCFYEMHLLNQTVEVEEECLSDSEPTTMDTSTQSMPTTSSTNSNSSSAKTHVTITSSSNSSPIFGSSSSSSSYARSRLNPLCSKYCSWWFRHLYTHNVAGAMQQYAGNRRWTFFEIGKTPRGAPRGLVAPYMYTKRTAKTVSSFIYLYRNVITYASSLTHATEVINLLGNKTIIASL</sequence>
<reference evidence="3" key="1">
    <citation type="submission" date="2022-11" db="UniProtKB">
        <authorList>
            <consortium name="WormBaseParasite"/>
        </authorList>
    </citation>
    <scope>IDENTIFICATION</scope>
</reference>
<feature type="compositionally biased region" description="Low complexity" evidence="1">
    <location>
        <begin position="153"/>
        <end position="175"/>
    </location>
</feature>
<keyword evidence="2" id="KW-1185">Reference proteome</keyword>
<feature type="region of interest" description="Disordered" evidence="1">
    <location>
        <begin position="147"/>
        <end position="194"/>
    </location>
</feature>
<proteinExistence type="predicted"/>
<dbReference type="WBParaSite" id="jg12355">
    <property type="protein sequence ID" value="jg12355"/>
    <property type="gene ID" value="jg12355"/>
</dbReference>
<evidence type="ECO:0000313" key="2">
    <source>
        <dbReference type="Proteomes" id="UP000887574"/>
    </source>
</evidence>
<feature type="compositionally biased region" description="Low complexity" evidence="1">
    <location>
        <begin position="184"/>
        <end position="194"/>
    </location>
</feature>
<name>A0A915CT75_9BILA</name>
<protein>
    <submittedName>
        <fullName evidence="3">Uncharacterized protein</fullName>
    </submittedName>
</protein>
<evidence type="ECO:0000256" key="1">
    <source>
        <dbReference type="SAM" id="MobiDB-lite"/>
    </source>
</evidence>
<organism evidence="2 3">
    <name type="scientific">Ditylenchus dipsaci</name>
    <dbReference type="NCBI Taxonomy" id="166011"/>
    <lineage>
        <taxon>Eukaryota</taxon>
        <taxon>Metazoa</taxon>
        <taxon>Ecdysozoa</taxon>
        <taxon>Nematoda</taxon>
        <taxon>Chromadorea</taxon>
        <taxon>Rhabditida</taxon>
        <taxon>Tylenchina</taxon>
        <taxon>Tylenchomorpha</taxon>
        <taxon>Sphaerularioidea</taxon>
        <taxon>Anguinidae</taxon>
        <taxon>Anguininae</taxon>
        <taxon>Ditylenchus</taxon>
    </lineage>
</organism>